<evidence type="ECO:0000313" key="1">
    <source>
        <dbReference type="EMBL" id="MFD1046309.1"/>
    </source>
</evidence>
<reference evidence="2" key="1">
    <citation type="journal article" date="2019" name="Int. J. Syst. Evol. Microbiol.">
        <title>The Global Catalogue of Microorganisms (GCM) 10K type strain sequencing project: providing services to taxonomists for standard genome sequencing and annotation.</title>
        <authorList>
            <consortium name="The Broad Institute Genomics Platform"/>
            <consortium name="The Broad Institute Genome Sequencing Center for Infectious Disease"/>
            <person name="Wu L."/>
            <person name="Ma J."/>
        </authorList>
    </citation>
    <scope>NUCLEOTIDE SEQUENCE [LARGE SCALE GENOMIC DNA]</scope>
    <source>
        <strain evidence="2">JCM 31486</strain>
    </source>
</reference>
<organism evidence="1 2">
    <name type="scientific">Kibdelosporangium lantanae</name>
    <dbReference type="NCBI Taxonomy" id="1497396"/>
    <lineage>
        <taxon>Bacteria</taxon>
        <taxon>Bacillati</taxon>
        <taxon>Actinomycetota</taxon>
        <taxon>Actinomycetes</taxon>
        <taxon>Pseudonocardiales</taxon>
        <taxon>Pseudonocardiaceae</taxon>
        <taxon>Kibdelosporangium</taxon>
    </lineage>
</organism>
<evidence type="ECO:0000313" key="2">
    <source>
        <dbReference type="Proteomes" id="UP001597045"/>
    </source>
</evidence>
<name>A0ABW3M9J6_9PSEU</name>
<accession>A0ABW3M9J6</accession>
<comment type="caution">
    <text evidence="1">The sequence shown here is derived from an EMBL/GenBank/DDBJ whole genome shotgun (WGS) entry which is preliminary data.</text>
</comment>
<dbReference type="Proteomes" id="UP001597045">
    <property type="component" value="Unassembled WGS sequence"/>
</dbReference>
<keyword evidence="2" id="KW-1185">Reference proteome</keyword>
<gene>
    <name evidence="1" type="ORF">ACFQ1S_12460</name>
</gene>
<proteinExistence type="predicted"/>
<sequence length="47" mass="5144">MALAREEVVRVALDLLEAGLNCPHEDIVTCPNYRAGLTNLIHPQDAT</sequence>
<dbReference type="EMBL" id="JBHTIS010000604">
    <property type="protein sequence ID" value="MFD1046309.1"/>
    <property type="molecule type" value="Genomic_DNA"/>
</dbReference>
<protein>
    <submittedName>
        <fullName evidence="1">Uncharacterized protein</fullName>
    </submittedName>
</protein>